<feature type="region of interest" description="Disordered" evidence="1">
    <location>
        <begin position="1"/>
        <end position="23"/>
    </location>
</feature>
<accession>A0AAV8XUN9</accession>
<dbReference type="AlphaFoldDB" id="A0AAV8XUN9"/>
<comment type="caution">
    <text evidence="3">The sequence shown here is derived from an EMBL/GenBank/DDBJ whole genome shotgun (WGS) entry which is preliminary data.</text>
</comment>
<protein>
    <submittedName>
        <fullName evidence="3">Uncharacterized protein</fullName>
    </submittedName>
</protein>
<sequence>MALAGIHNSGSSSPNFEEQSSSSDLIEIESFNSRLADNLIEMPEKSESEVNKIIFNSQIQQIQCDRLDEDVASALNCNGADGDISWIGLIVCIVILILAVPLIYVFYILEHPEQYHHHVS</sequence>
<name>A0AAV8XUN9_9CUCU</name>
<keyword evidence="2" id="KW-0472">Membrane</keyword>
<dbReference type="Proteomes" id="UP001162162">
    <property type="component" value="Unassembled WGS sequence"/>
</dbReference>
<dbReference type="EMBL" id="JAPWTK010000319">
    <property type="protein sequence ID" value="KAJ8942599.1"/>
    <property type="molecule type" value="Genomic_DNA"/>
</dbReference>
<keyword evidence="2" id="KW-0812">Transmembrane</keyword>
<evidence type="ECO:0000256" key="2">
    <source>
        <dbReference type="SAM" id="Phobius"/>
    </source>
</evidence>
<feature type="transmembrane region" description="Helical" evidence="2">
    <location>
        <begin position="84"/>
        <end position="109"/>
    </location>
</feature>
<feature type="compositionally biased region" description="Low complexity" evidence="1">
    <location>
        <begin position="9"/>
        <end position="23"/>
    </location>
</feature>
<keyword evidence="2" id="KW-1133">Transmembrane helix</keyword>
<reference evidence="3" key="1">
    <citation type="journal article" date="2023" name="Insect Mol. Biol.">
        <title>Genome sequencing provides insights into the evolution of gene families encoding plant cell wall-degrading enzymes in longhorned beetles.</title>
        <authorList>
            <person name="Shin N.R."/>
            <person name="Okamura Y."/>
            <person name="Kirsch R."/>
            <person name="Pauchet Y."/>
        </authorList>
    </citation>
    <scope>NUCLEOTIDE SEQUENCE</scope>
    <source>
        <strain evidence="3">AMC_N1</strain>
    </source>
</reference>
<evidence type="ECO:0000313" key="4">
    <source>
        <dbReference type="Proteomes" id="UP001162162"/>
    </source>
</evidence>
<proteinExistence type="predicted"/>
<keyword evidence="4" id="KW-1185">Reference proteome</keyword>
<evidence type="ECO:0000256" key="1">
    <source>
        <dbReference type="SAM" id="MobiDB-lite"/>
    </source>
</evidence>
<organism evidence="3 4">
    <name type="scientific">Aromia moschata</name>
    <dbReference type="NCBI Taxonomy" id="1265417"/>
    <lineage>
        <taxon>Eukaryota</taxon>
        <taxon>Metazoa</taxon>
        <taxon>Ecdysozoa</taxon>
        <taxon>Arthropoda</taxon>
        <taxon>Hexapoda</taxon>
        <taxon>Insecta</taxon>
        <taxon>Pterygota</taxon>
        <taxon>Neoptera</taxon>
        <taxon>Endopterygota</taxon>
        <taxon>Coleoptera</taxon>
        <taxon>Polyphaga</taxon>
        <taxon>Cucujiformia</taxon>
        <taxon>Chrysomeloidea</taxon>
        <taxon>Cerambycidae</taxon>
        <taxon>Cerambycinae</taxon>
        <taxon>Callichromatini</taxon>
        <taxon>Aromia</taxon>
    </lineage>
</organism>
<evidence type="ECO:0000313" key="3">
    <source>
        <dbReference type="EMBL" id="KAJ8942599.1"/>
    </source>
</evidence>
<gene>
    <name evidence="3" type="ORF">NQ318_006229</name>
</gene>